<dbReference type="Proteomes" id="UP000620124">
    <property type="component" value="Unassembled WGS sequence"/>
</dbReference>
<accession>A0A8H7DFD8</accession>
<reference evidence="1" key="1">
    <citation type="submission" date="2020-05" db="EMBL/GenBank/DDBJ databases">
        <title>Mycena genomes resolve the evolution of fungal bioluminescence.</title>
        <authorList>
            <person name="Tsai I.J."/>
        </authorList>
    </citation>
    <scope>NUCLEOTIDE SEQUENCE</scope>
    <source>
        <strain evidence="1">CCC161011</strain>
    </source>
</reference>
<evidence type="ECO:0000313" key="1">
    <source>
        <dbReference type="EMBL" id="KAF7369431.1"/>
    </source>
</evidence>
<name>A0A8H7DFD8_9AGAR</name>
<comment type="caution">
    <text evidence="1">The sequence shown here is derived from an EMBL/GenBank/DDBJ whole genome shotgun (WGS) entry which is preliminary data.</text>
</comment>
<dbReference type="EMBL" id="JACAZI010000002">
    <property type="protein sequence ID" value="KAF7369431.1"/>
    <property type="molecule type" value="Genomic_DNA"/>
</dbReference>
<organism evidence="1 2">
    <name type="scientific">Mycena venus</name>
    <dbReference type="NCBI Taxonomy" id="2733690"/>
    <lineage>
        <taxon>Eukaryota</taxon>
        <taxon>Fungi</taxon>
        <taxon>Dikarya</taxon>
        <taxon>Basidiomycota</taxon>
        <taxon>Agaricomycotina</taxon>
        <taxon>Agaricomycetes</taxon>
        <taxon>Agaricomycetidae</taxon>
        <taxon>Agaricales</taxon>
        <taxon>Marasmiineae</taxon>
        <taxon>Mycenaceae</taxon>
        <taxon>Mycena</taxon>
    </lineage>
</organism>
<sequence>MGTTFFSAMNCAEEGQGPSICGFLPPHRKPFRPTQNSEPLSINPLAAWLPDYSPAYSFISDNWTTTPPFIDDQIPLVPWSAQRSILPFNAKSEPAAVDDRLFQFQSQLPATPLLDTLGALGLRDMIDTEYASLLGLRGPNMSAGAVRNAFNRNDWDGNRSRGLDPESANLKLDATAESVHAWTPDHLGPCLPRADVSGYDMFPDGFDIMADYIEFFFPEALVSESQDSKWAIENAGILQLLEASKSTSHRSTECSDAQDASLLAYLFRDPESVELFDCRVWTERNEDNLSLLQVQEHLDISSAEAGVSSWLESDRLELRSPADANTCGASLRVSSGMPDSEVYIHALMDAEDYCISQQTPCPERSWPPTVAGIDYWMTSPSQSLEFPEHRWDIHSIPINLNFFEESTPSPAYAFKSIGASPSPATSICSVIPTAIVGSSSGIGSGTITTTLPRSRPRRRFHRRKYIESSCCVLPPGADIDKVVSLARPFRKEGVCRWDGCSASIGLSVKDVWTHIKNAHGISEWSRTQSGLCLWPSCAHGHGRNKRLKPGALLGHLRAVHLMAHEVACPYCPEDRKPFSNRSNLKKHLLRGRPCASWAWAGNMVE</sequence>
<evidence type="ECO:0000313" key="2">
    <source>
        <dbReference type="Proteomes" id="UP000620124"/>
    </source>
</evidence>
<gene>
    <name evidence="1" type="ORF">MVEN_00272400</name>
</gene>
<dbReference type="OrthoDB" id="10669630at2759"/>
<keyword evidence="2" id="KW-1185">Reference proteome</keyword>
<dbReference type="AlphaFoldDB" id="A0A8H7DFD8"/>
<proteinExistence type="predicted"/>
<protein>
    <submittedName>
        <fullName evidence="1">Uncharacterized protein</fullName>
    </submittedName>
</protein>